<dbReference type="Proteomes" id="UP000317977">
    <property type="component" value="Unassembled WGS sequence"/>
</dbReference>
<sequence>MSVFSAVARVLLSQLGHFVIWIVVASFATASMAAAYAIRQEKRAFESFRHQAFVEWRHLRQRLLDRHLVVVSLLDSLPDHPLLNYNKRELQGCNRVAEASVRNFQIEVANSNECATMCRTQDEFIDALFHMTKAIEQNSLFPSQKGIAACLSGLESLQKKIDESKATYNASVIVYRTRLESRKSLWRLWMAGMPPELQELSFGWTGSDIETPSVA</sequence>
<organism evidence="2 3">
    <name type="scientific">Rubripirellula reticaptiva</name>
    <dbReference type="NCBI Taxonomy" id="2528013"/>
    <lineage>
        <taxon>Bacteria</taxon>
        <taxon>Pseudomonadati</taxon>
        <taxon>Planctomycetota</taxon>
        <taxon>Planctomycetia</taxon>
        <taxon>Pirellulales</taxon>
        <taxon>Pirellulaceae</taxon>
        <taxon>Rubripirellula</taxon>
    </lineage>
</organism>
<comment type="caution">
    <text evidence="2">The sequence shown here is derived from an EMBL/GenBank/DDBJ whole genome shotgun (WGS) entry which is preliminary data.</text>
</comment>
<keyword evidence="3" id="KW-1185">Reference proteome</keyword>
<dbReference type="EMBL" id="SJPX01000001">
    <property type="protein sequence ID" value="TWU58151.1"/>
    <property type="molecule type" value="Genomic_DNA"/>
</dbReference>
<dbReference type="AlphaFoldDB" id="A0A5C6FEZ0"/>
<protein>
    <recommendedName>
        <fullName evidence="4">LemA family protein</fullName>
    </recommendedName>
</protein>
<reference evidence="2 3" key="1">
    <citation type="submission" date="2019-02" db="EMBL/GenBank/DDBJ databases">
        <title>Deep-cultivation of Planctomycetes and their phenomic and genomic characterization uncovers novel biology.</title>
        <authorList>
            <person name="Wiegand S."/>
            <person name="Jogler M."/>
            <person name="Boedeker C."/>
            <person name="Pinto D."/>
            <person name="Vollmers J."/>
            <person name="Rivas-Marin E."/>
            <person name="Kohn T."/>
            <person name="Peeters S.H."/>
            <person name="Heuer A."/>
            <person name="Rast P."/>
            <person name="Oberbeckmann S."/>
            <person name="Bunk B."/>
            <person name="Jeske O."/>
            <person name="Meyerdierks A."/>
            <person name="Storesund J.E."/>
            <person name="Kallscheuer N."/>
            <person name="Luecker S."/>
            <person name="Lage O.M."/>
            <person name="Pohl T."/>
            <person name="Merkel B.J."/>
            <person name="Hornburger P."/>
            <person name="Mueller R.-W."/>
            <person name="Bruemmer F."/>
            <person name="Labrenz M."/>
            <person name="Spormann A.M."/>
            <person name="Op Den Camp H."/>
            <person name="Overmann J."/>
            <person name="Amann R."/>
            <person name="Jetten M.S.M."/>
            <person name="Mascher T."/>
            <person name="Medema M.H."/>
            <person name="Devos D.P."/>
            <person name="Kaster A.-K."/>
            <person name="Ovreas L."/>
            <person name="Rohde M."/>
            <person name="Galperin M.Y."/>
            <person name="Jogler C."/>
        </authorList>
    </citation>
    <scope>NUCLEOTIDE SEQUENCE [LARGE SCALE GENOMIC DNA]</scope>
    <source>
        <strain evidence="2 3">Poly59</strain>
    </source>
</reference>
<name>A0A5C6FEZ0_9BACT</name>
<evidence type="ECO:0008006" key="4">
    <source>
        <dbReference type="Google" id="ProtNLM"/>
    </source>
</evidence>
<accession>A0A5C6FEZ0</accession>
<keyword evidence="1" id="KW-1133">Transmembrane helix</keyword>
<evidence type="ECO:0000256" key="1">
    <source>
        <dbReference type="SAM" id="Phobius"/>
    </source>
</evidence>
<evidence type="ECO:0000313" key="3">
    <source>
        <dbReference type="Proteomes" id="UP000317977"/>
    </source>
</evidence>
<evidence type="ECO:0000313" key="2">
    <source>
        <dbReference type="EMBL" id="TWU58151.1"/>
    </source>
</evidence>
<feature type="transmembrane region" description="Helical" evidence="1">
    <location>
        <begin position="18"/>
        <end position="38"/>
    </location>
</feature>
<keyword evidence="1" id="KW-0472">Membrane</keyword>
<dbReference type="RefSeq" id="WP_146532931.1">
    <property type="nucleotide sequence ID" value="NZ_SJPX01000001.1"/>
</dbReference>
<keyword evidence="1" id="KW-0812">Transmembrane</keyword>
<proteinExistence type="predicted"/>
<gene>
    <name evidence="2" type="ORF">Poly59_10600</name>
</gene>